<protein>
    <submittedName>
        <fullName evidence="6">ABC transporter ATP-binding protein</fullName>
    </submittedName>
</protein>
<dbReference type="GO" id="GO:0022857">
    <property type="term" value="F:transmembrane transporter activity"/>
    <property type="evidence" value="ECO:0007669"/>
    <property type="project" value="TreeGrafter"/>
</dbReference>
<dbReference type="AlphaFoldDB" id="A0A936F1J2"/>
<accession>A0A936F1J2</accession>
<dbReference type="InterPro" id="IPR015854">
    <property type="entry name" value="ABC_transpr_LolD-like"/>
</dbReference>
<dbReference type="InterPro" id="IPR003439">
    <property type="entry name" value="ABC_transporter-like_ATP-bd"/>
</dbReference>
<keyword evidence="1" id="KW-0813">Transport</keyword>
<evidence type="ECO:0000259" key="5">
    <source>
        <dbReference type="PROSITE" id="PS50893"/>
    </source>
</evidence>
<evidence type="ECO:0000256" key="1">
    <source>
        <dbReference type="ARBA" id="ARBA00022448"/>
    </source>
</evidence>
<dbReference type="GO" id="GO:0005524">
    <property type="term" value="F:ATP binding"/>
    <property type="evidence" value="ECO:0007669"/>
    <property type="project" value="UniProtKB-KW"/>
</dbReference>
<dbReference type="PROSITE" id="PS00211">
    <property type="entry name" value="ABC_TRANSPORTER_1"/>
    <property type="match status" value="1"/>
</dbReference>
<dbReference type="InterPro" id="IPR017871">
    <property type="entry name" value="ABC_transporter-like_CS"/>
</dbReference>
<reference evidence="6 7" key="1">
    <citation type="submission" date="2020-10" db="EMBL/GenBank/DDBJ databases">
        <title>Connecting structure to function with the recovery of over 1000 high-quality activated sludge metagenome-assembled genomes encoding full-length rRNA genes using long-read sequencing.</title>
        <authorList>
            <person name="Singleton C.M."/>
            <person name="Petriglieri F."/>
            <person name="Kristensen J.M."/>
            <person name="Kirkegaard R.H."/>
            <person name="Michaelsen T.Y."/>
            <person name="Andersen M.H."/>
            <person name="Karst S.M."/>
            <person name="Dueholm M.S."/>
            <person name="Nielsen P.H."/>
            <person name="Albertsen M."/>
        </authorList>
    </citation>
    <scope>NUCLEOTIDE SEQUENCE [LARGE SCALE GENOMIC DNA]</scope>
    <source>
        <strain evidence="6">OdNE_18-Q3-R46-58_MAXAC.008</strain>
    </source>
</reference>
<dbReference type="PROSITE" id="PS50893">
    <property type="entry name" value="ABC_TRANSPORTER_2"/>
    <property type="match status" value="1"/>
</dbReference>
<comment type="caution">
    <text evidence="6">The sequence shown here is derived from an EMBL/GenBank/DDBJ whole genome shotgun (WGS) entry which is preliminary data.</text>
</comment>
<evidence type="ECO:0000256" key="3">
    <source>
        <dbReference type="ARBA" id="ARBA00022840"/>
    </source>
</evidence>
<dbReference type="EMBL" id="JADKCH010000003">
    <property type="protein sequence ID" value="MBK8572100.1"/>
    <property type="molecule type" value="Genomic_DNA"/>
</dbReference>
<name>A0A936F1J2_9BACT</name>
<evidence type="ECO:0000313" key="6">
    <source>
        <dbReference type="EMBL" id="MBK8572100.1"/>
    </source>
</evidence>
<organism evidence="6 7">
    <name type="scientific">Candidatus Geothrix odensensis</name>
    <dbReference type="NCBI Taxonomy" id="2954440"/>
    <lineage>
        <taxon>Bacteria</taxon>
        <taxon>Pseudomonadati</taxon>
        <taxon>Acidobacteriota</taxon>
        <taxon>Holophagae</taxon>
        <taxon>Holophagales</taxon>
        <taxon>Holophagaceae</taxon>
        <taxon>Geothrix</taxon>
    </lineage>
</organism>
<dbReference type="SUPFAM" id="SSF52540">
    <property type="entry name" value="P-loop containing nucleoside triphosphate hydrolases"/>
    <property type="match status" value="1"/>
</dbReference>
<evidence type="ECO:0000256" key="2">
    <source>
        <dbReference type="ARBA" id="ARBA00022741"/>
    </source>
</evidence>
<keyword evidence="2" id="KW-0547">Nucleotide-binding</keyword>
<proteinExistence type="inferred from homology"/>
<dbReference type="GO" id="GO:0016887">
    <property type="term" value="F:ATP hydrolysis activity"/>
    <property type="evidence" value="ECO:0007669"/>
    <property type="project" value="InterPro"/>
</dbReference>
<dbReference type="GO" id="GO:0098796">
    <property type="term" value="C:membrane protein complex"/>
    <property type="evidence" value="ECO:0007669"/>
    <property type="project" value="UniProtKB-ARBA"/>
</dbReference>
<gene>
    <name evidence="6" type="ORF">IPN91_05510</name>
</gene>
<dbReference type="InterPro" id="IPR003593">
    <property type="entry name" value="AAA+_ATPase"/>
</dbReference>
<dbReference type="CDD" id="cd03255">
    <property type="entry name" value="ABC_MJ0796_LolCDE_FtsE"/>
    <property type="match status" value="1"/>
</dbReference>
<dbReference type="Proteomes" id="UP000709959">
    <property type="component" value="Unassembled WGS sequence"/>
</dbReference>
<dbReference type="Gene3D" id="3.40.50.300">
    <property type="entry name" value="P-loop containing nucleotide triphosphate hydrolases"/>
    <property type="match status" value="1"/>
</dbReference>
<sequence length="222" mass="23651">MQVLQAQGVGRRFGARWVIRGLDMVLEAGERVALLGPSGCGKTTLLNVLGGLDRPDEGRVLLEGEALDQASPSRLAALRRTRLGTIFQFFHLIPTLTAGENIELPLRMLAWPEAAIQERCATLIQAVGLEHRAAAWPAELSGGEMQRVAVARALAARPAVLLADEPTGNLDRASGRAVLALLAELTEREGSALVMVTHSEAAAGICHRVLRMEDGQFLGGPA</sequence>
<dbReference type="SMART" id="SM00382">
    <property type="entry name" value="AAA"/>
    <property type="match status" value="1"/>
</dbReference>
<feature type="domain" description="ABC transporter" evidence="5">
    <location>
        <begin position="4"/>
        <end position="222"/>
    </location>
</feature>
<keyword evidence="3 6" id="KW-0067">ATP-binding</keyword>
<dbReference type="InterPro" id="IPR027417">
    <property type="entry name" value="P-loop_NTPase"/>
</dbReference>
<dbReference type="PANTHER" id="PTHR24220:SF659">
    <property type="entry name" value="TRANSPORTER, PUTATIVE-RELATED"/>
    <property type="match status" value="1"/>
</dbReference>
<dbReference type="PANTHER" id="PTHR24220">
    <property type="entry name" value="IMPORT ATP-BINDING PROTEIN"/>
    <property type="match status" value="1"/>
</dbReference>
<comment type="similarity">
    <text evidence="4">Belongs to the ABC transporter superfamily. Macrolide exporter (TC 3.A.1.122) family.</text>
</comment>
<evidence type="ECO:0000313" key="7">
    <source>
        <dbReference type="Proteomes" id="UP000709959"/>
    </source>
</evidence>
<dbReference type="FunFam" id="3.40.50.300:FF:000032">
    <property type="entry name" value="Export ABC transporter ATP-binding protein"/>
    <property type="match status" value="1"/>
</dbReference>
<evidence type="ECO:0000256" key="4">
    <source>
        <dbReference type="ARBA" id="ARBA00038388"/>
    </source>
</evidence>
<dbReference type="GO" id="GO:0005886">
    <property type="term" value="C:plasma membrane"/>
    <property type="evidence" value="ECO:0007669"/>
    <property type="project" value="TreeGrafter"/>
</dbReference>
<dbReference type="Pfam" id="PF00005">
    <property type="entry name" value="ABC_tran"/>
    <property type="match status" value="1"/>
</dbReference>
<dbReference type="InterPro" id="IPR017911">
    <property type="entry name" value="MacB-like_ATP-bd"/>
</dbReference>